<accession>A0A846Y6Z9</accession>
<dbReference type="Proteomes" id="UP000570678">
    <property type="component" value="Unassembled WGS sequence"/>
</dbReference>
<dbReference type="RefSeq" id="WP_157116134.1">
    <property type="nucleotide sequence ID" value="NZ_JAAXOT010000001.1"/>
</dbReference>
<dbReference type="EMBL" id="JAAXOT010000001">
    <property type="protein sequence ID" value="NKY54973.1"/>
    <property type="molecule type" value="Genomic_DNA"/>
</dbReference>
<evidence type="ECO:0000313" key="1">
    <source>
        <dbReference type="EMBL" id="NKY54973.1"/>
    </source>
</evidence>
<organism evidence="1 2">
    <name type="scientific">Nocardia flavorosea</name>
    <dbReference type="NCBI Taxonomy" id="53429"/>
    <lineage>
        <taxon>Bacteria</taxon>
        <taxon>Bacillati</taxon>
        <taxon>Actinomycetota</taxon>
        <taxon>Actinomycetes</taxon>
        <taxon>Mycobacteriales</taxon>
        <taxon>Nocardiaceae</taxon>
        <taxon>Nocardia</taxon>
    </lineage>
</organism>
<sequence>MANIEVDLDALRRASAKGADTRDAVESWTSRVVQILSRLPAACGSDDYARDFFEGSAGRPGIRTALEATTEGAGVMQRYAGDVYRAQSDQVDRFSAAEDVSSRSFG</sequence>
<comment type="caution">
    <text evidence="1">The sequence shown here is derived from an EMBL/GenBank/DDBJ whole genome shotgun (WGS) entry which is preliminary data.</text>
</comment>
<dbReference type="AlphaFoldDB" id="A0A846Y6Z9"/>
<protein>
    <submittedName>
        <fullName evidence="1">Uncharacterized protein</fullName>
    </submittedName>
</protein>
<proteinExistence type="predicted"/>
<name>A0A846Y6Z9_9NOCA</name>
<reference evidence="1 2" key="1">
    <citation type="submission" date="2020-04" db="EMBL/GenBank/DDBJ databases">
        <title>MicrobeNet Type strains.</title>
        <authorList>
            <person name="Nicholson A.C."/>
        </authorList>
    </citation>
    <scope>NUCLEOTIDE SEQUENCE [LARGE SCALE GENOMIC DNA]</scope>
    <source>
        <strain evidence="1 2">JCM 3332</strain>
    </source>
</reference>
<gene>
    <name evidence="1" type="ORF">HGA15_02120</name>
</gene>
<keyword evidence="2" id="KW-1185">Reference proteome</keyword>
<evidence type="ECO:0000313" key="2">
    <source>
        <dbReference type="Proteomes" id="UP000570678"/>
    </source>
</evidence>